<dbReference type="EMBL" id="AKRT01000228">
    <property type="protein sequence ID" value="EIR20733.1"/>
    <property type="molecule type" value="Genomic_DNA"/>
</dbReference>
<dbReference type="AlphaFoldDB" id="A0AB72ZKU4"/>
<comment type="caution">
    <text evidence="1">The sequence shown here is derived from an EMBL/GenBank/DDBJ whole genome shotgun (WGS) entry which is preliminary data.</text>
</comment>
<dbReference type="Proteomes" id="UP000003231">
    <property type="component" value="Unassembled WGS sequence"/>
</dbReference>
<reference evidence="1 2" key="1">
    <citation type="submission" date="2012-05" db="EMBL/GenBank/DDBJ databases">
        <title>Genome sequence of Yersinia Pestis PY-08.</title>
        <authorList>
            <person name="Santana-Cruz I."/>
            <person name="Sengamalay N."/>
            <person name="McCracken C."/>
            <person name="Daugherty S.C."/>
            <person name="Maroo A."/>
            <person name="Vara P.G."/>
            <person name="Tallon L.J."/>
            <person name="Sadzewicz L."/>
            <person name="Vinetz J.M."/>
            <person name="Cespedes Zambrano M.J."/>
            <person name="Fraser-Liggett C.M."/>
            <person name="Tettelin H."/>
        </authorList>
    </citation>
    <scope>NUCLEOTIDE SEQUENCE [LARGE SCALE GENOMIC DNA]</scope>
    <source>
        <strain evidence="1 2">PY-08</strain>
    </source>
</reference>
<feature type="non-terminal residue" evidence="1">
    <location>
        <position position="42"/>
    </location>
</feature>
<name>A0AB72ZKU4_YERPE</name>
<sequence>MSPQQFQQQASWEAWTNECIAQMAVMHPWGVLQATFELDALA</sequence>
<protein>
    <submittedName>
        <fullName evidence="1">Uncharacterized protein</fullName>
    </submittedName>
</protein>
<evidence type="ECO:0000313" key="2">
    <source>
        <dbReference type="Proteomes" id="UP000003231"/>
    </source>
</evidence>
<proteinExistence type="predicted"/>
<organism evidence="1 2">
    <name type="scientific">Yersinia pestis PY-08</name>
    <dbReference type="NCBI Taxonomy" id="992134"/>
    <lineage>
        <taxon>Bacteria</taxon>
        <taxon>Pseudomonadati</taxon>
        <taxon>Pseudomonadota</taxon>
        <taxon>Gammaproteobacteria</taxon>
        <taxon>Enterobacterales</taxon>
        <taxon>Yersiniaceae</taxon>
        <taxon>Yersinia</taxon>
    </lineage>
</organism>
<gene>
    <name evidence="1" type="ORF">YPPY08_1761</name>
</gene>
<accession>A0AB72ZKU4</accession>
<evidence type="ECO:0000313" key="1">
    <source>
        <dbReference type="EMBL" id="EIR20733.1"/>
    </source>
</evidence>